<dbReference type="GO" id="GO:0008170">
    <property type="term" value="F:N-methyltransferase activity"/>
    <property type="evidence" value="ECO:0007669"/>
    <property type="project" value="UniProtKB-ARBA"/>
</dbReference>
<dbReference type="RefSeq" id="WP_198914514.1">
    <property type="nucleotide sequence ID" value="NZ_JAEKPD010000001.1"/>
</dbReference>
<organism evidence="4 5">
    <name type="scientific">Palleronia pontilimi</name>
    <dbReference type="NCBI Taxonomy" id="1964209"/>
    <lineage>
        <taxon>Bacteria</taxon>
        <taxon>Pseudomonadati</taxon>
        <taxon>Pseudomonadota</taxon>
        <taxon>Alphaproteobacteria</taxon>
        <taxon>Rhodobacterales</taxon>
        <taxon>Roseobacteraceae</taxon>
        <taxon>Palleronia</taxon>
    </lineage>
</organism>
<evidence type="ECO:0000313" key="5">
    <source>
        <dbReference type="Proteomes" id="UP000642488"/>
    </source>
</evidence>
<dbReference type="InterPro" id="IPR029063">
    <property type="entry name" value="SAM-dependent_MTases_sf"/>
</dbReference>
<evidence type="ECO:0000256" key="2">
    <source>
        <dbReference type="ARBA" id="ARBA00022691"/>
    </source>
</evidence>
<dbReference type="Pfam" id="PF05175">
    <property type="entry name" value="MTS"/>
    <property type="match status" value="1"/>
</dbReference>
<gene>
    <name evidence="4" type="ORF">ILP92_01065</name>
</gene>
<keyword evidence="2" id="KW-0949">S-adenosyl-L-methionine</keyword>
<dbReference type="InterPro" id="IPR050210">
    <property type="entry name" value="tRNA_Adenine-N(6)_MTase"/>
</dbReference>
<dbReference type="PANTHER" id="PTHR47739:SF1">
    <property type="entry name" value="TRNA1(VAL) (ADENINE(37)-N6)-METHYLTRANSFERASE"/>
    <property type="match status" value="1"/>
</dbReference>
<accession>A0A934M8F4</accession>
<dbReference type="EMBL" id="JAEKPD010000001">
    <property type="protein sequence ID" value="MBJ3761342.1"/>
    <property type="molecule type" value="Genomic_DNA"/>
</dbReference>
<dbReference type="GO" id="GO:0003676">
    <property type="term" value="F:nucleic acid binding"/>
    <property type="evidence" value="ECO:0007669"/>
    <property type="project" value="InterPro"/>
</dbReference>
<protein>
    <submittedName>
        <fullName evidence="4">Methyltransferase</fullName>
    </submittedName>
</protein>
<dbReference type="InterPro" id="IPR007848">
    <property type="entry name" value="Small_mtfrase_dom"/>
</dbReference>
<dbReference type="PANTHER" id="PTHR47739">
    <property type="entry name" value="TRNA1(VAL) (ADENINE(37)-N6)-METHYLTRANSFERASE"/>
    <property type="match status" value="1"/>
</dbReference>
<keyword evidence="1 4" id="KW-0489">Methyltransferase</keyword>
<dbReference type="InterPro" id="IPR002052">
    <property type="entry name" value="DNA_methylase_N6_adenine_CS"/>
</dbReference>
<dbReference type="GO" id="GO:0032259">
    <property type="term" value="P:methylation"/>
    <property type="evidence" value="ECO:0007669"/>
    <property type="project" value="UniProtKB-KW"/>
</dbReference>
<dbReference type="Gene3D" id="3.40.50.150">
    <property type="entry name" value="Vaccinia Virus protein VP39"/>
    <property type="match status" value="1"/>
</dbReference>
<reference evidence="4" key="1">
    <citation type="submission" date="2020-12" db="EMBL/GenBank/DDBJ databases">
        <title>Bacterial taxonomy.</title>
        <authorList>
            <person name="Pan X."/>
        </authorList>
    </citation>
    <scope>NUCLEOTIDE SEQUENCE</scope>
    <source>
        <strain evidence="4">KCTC 52957</strain>
    </source>
</reference>
<dbReference type="SUPFAM" id="SSF53335">
    <property type="entry name" value="S-adenosyl-L-methionine-dependent methyltransferases"/>
    <property type="match status" value="1"/>
</dbReference>
<proteinExistence type="predicted"/>
<evidence type="ECO:0000313" key="4">
    <source>
        <dbReference type="EMBL" id="MBJ3761342.1"/>
    </source>
</evidence>
<evidence type="ECO:0000259" key="3">
    <source>
        <dbReference type="Pfam" id="PF05175"/>
    </source>
</evidence>
<feature type="domain" description="Methyltransferase small" evidence="3">
    <location>
        <begin position="34"/>
        <end position="140"/>
    </location>
</feature>
<dbReference type="CDD" id="cd02440">
    <property type="entry name" value="AdoMet_MTases"/>
    <property type="match status" value="1"/>
</dbReference>
<keyword evidence="1 4" id="KW-0808">Transferase</keyword>
<dbReference type="GO" id="GO:0008757">
    <property type="term" value="F:S-adenosylmethionine-dependent methyltransferase activity"/>
    <property type="evidence" value="ECO:0007669"/>
    <property type="project" value="UniProtKB-ARBA"/>
</dbReference>
<evidence type="ECO:0000256" key="1">
    <source>
        <dbReference type="ARBA" id="ARBA00022603"/>
    </source>
</evidence>
<dbReference type="Proteomes" id="UP000642488">
    <property type="component" value="Unassembled WGS sequence"/>
</dbReference>
<dbReference type="AlphaFoldDB" id="A0A934M8F4"/>
<sequence length="253" mass="26842">MTSDTDTTCDAFLGGRLTLRQPRRGYRAGVDPILLAASVDARPGQSVLELGCGVGAALFALATRVPSLDLTGVELQPAYADLARTNAAANKFSAKILTADLTDLPPDIRQRRFDHVIANPPYYRPQTGTSPAATDRAIAHREATPLAEWVATGARRLKPRGTLSVIQRADRLTDLLGAMDTHLGSITMTALHPRPGRAASLVIVKAIKGGRGALTLAPPLFMHRGDTHLSDGDDYTDAIRAVLRDAAALPTGP</sequence>
<dbReference type="PROSITE" id="PS00092">
    <property type="entry name" value="N6_MTASE"/>
    <property type="match status" value="1"/>
</dbReference>
<keyword evidence="5" id="KW-1185">Reference proteome</keyword>
<name>A0A934M8F4_9RHOB</name>
<comment type="caution">
    <text evidence="4">The sequence shown here is derived from an EMBL/GenBank/DDBJ whole genome shotgun (WGS) entry which is preliminary data.</text>
</comment>